<protein>
    <submittedName>
        <fullName evidence="1">Uncharacterized protein</fullName>
    </submittedName>
</protein>
<comment type="caution">
    <text evidence="1">The sequence shown here is derived from an EMBL/GenBank/DDBJ whole genome shotgun (WGS) entry which is preliminary data.</text>
</comment>
<reference evidence="1 2" key="2">
    <citation type="journal article" date="2022" name="Mol. Ecol. Resour.">
        <title>The genomes of chicory, endive, great burdock and yacon provide insights into Asteraceae paleo-polyploidization history and plant inulin production.</title>
        <authorList>
            <person name="Fan W."/>
            <person name="Wang S."/>
            <person name="Wang H."/>
            <person name="Wang A."/>
            <person name="Jiang F."/>
            <person name="Liu H."/>
            <person name="Zhao H."/>
            <person name="Xu D."/>
            <person name="Zhang Y."/>
        </authorList>
    </citation>
    <scope>NUCLEOTIDE SEQUENCE [LARGE SCALE GENOMIC DNA]</scope>
    <source>
        <strain evidence="2">cv. Yunnan</strain>
        <tissue evidence="1">Leaves</tissue>
    </source>
</reference>
<dbReference type="Proteomes" id="UP001056120">
    <property type="component" value="Linkage Group LG09"/>
</dbReference>
<evidence type="ECO:0000313" key="2">
    <source>
        <dbReference type="Proteomes" id="UP001056120"/>
    </source>
</evidence>
<organism evidence="1 2">
    <name type="scientific">Smallanthus sonchifolius</name>
    <dbReference type="NCBI Taxonomy" id="185202"/>
    <lineage>
        <taxon>Eukaryota</taxon>
        <taxon>Viridiplantae</taxon>
        <taxon>Streptophyta</taxon>
        <taxon>Embryophyta</taxon>
        <taxon>Tracheophyta</taxon>
        <taxon>Spermatophyta</taxon>
        <taxon>Magnoliopsida</taxon>
        <taxon>eudicotyledons</taxon>
        <taxon>Gunneridae</taxon>
        <taxon>Pentapetalae</taxon>
        <taxon>asterids</taxon>
        <taxon>campanulids</taxon>
        <taxon>Asterales</taxon>
        <taxon>Asteraceae</taxon>
        <taxon>Asteroideae</taxon>
        <taxon>Heliantheae alliance</taxon>
        <taxon>Millerieae</taxon>
        <taxon>Smallanthus</taxon>
    </lineage>
</organism>
<dbReference type="EMBL" id="CM042026">
    <property type="protein sequence ID" value="KAI3804834.1"/>
    <property type="molecule type" value="Genomic_DNA"/>
</dbReference>
<name>A0ACB9I9A9_9ASTR</name>
<evidence type="ECO:0000313" key="1">
    <source>
        <dbReference type="EMBL" id="KAI3804834.1"/>
    </source>
</evidence>
<proteinExistence type="predicted"/>
<gene>
    <name evidence="1" type="ORF">L1987_26674</name>
</gene>
<reference evidence="2" key="1">
    <citation type="journal article" date="2022" name="Mol. Ecol. Resour.">
        <title>The genomes of chicory, endive, great burdock and yacon provide insights into Asteraceae palaeo-polyploidization history and plant inulin production.</title>
        <authorList>
            <person name="Fan W."/>
            <person name="Wang S."/>
            <person name="Wang H."/>
            <person name="Wang A."/>
            <person name="Jiang F."/>
            <person name="Liu H."/>
            <person name="Zhao H."/>
            <person name="Xu D."/>
            <person name="Zhang Y."/>
        </authorList>
    </citation>
    <scope>NUCLEOTIDE SEQUENCE [LARGE SCALE GENOMIC DNA]</scope>
    <source>
        <strain evidence="2">cv. Yunnan</strain>
    </source>
</reference>
<sequence>MEKNIISGKIPPELGDLQWLGALLLLEWNQLSGEVPSELGKLNNLLNLSLRNNHLSGQILQQLEIQALDLSSNNIPATIGNYASLLSLNLSNNDLSGEVPYYIGNLFLLQYLLDPSSNSFSGRVPQDLSKLKTRQNLNLSRNNFSG</sequence>
<keyword evidence="2" id="KW-1185">Reference proteome</keyword>
<accession>A0ACB9I9A9</accession>